<dbReference type="PANTHER" id="PTHR11365">
    <property type="entry name" value="5-OXOPROLINASE RELATED"/>
    <property type="match status" value="1"/>
</dbReference>
<dbReference type="InterPro" id="IPR045079">
    <property type="entry name" value="Oxoprolinase-like"/>
</dbReference>
<feature type="domain" description="Hydantoinase B/oxoprolinase" evidence="1">
    <location>
        <begin position="19"/>
        <end position="580"/>
    </location>
</feature>
<sequence length="657" mass="69557">MTTSAMETAVEVEQRYGFDLIDLETVRYGLIEIAREMNDTLTRGSFSPLARDIRDCTSAVHMRTENGWEMLASHEGCVQHAFTSPHIVNFTMSEWDESTLREGDVILVNDPWRGAIHFSDLNVLQPIFVDGRLEFVLHSTSHVADLGGPIPGGFANGAQTTFEEQLKIPPTLLYAGGVAVRPVFNHLLENNRTPNLLLGDVRALAGSLSVGASRLNSLFERYGLGHVRASGEYAMDLAEAAMRRGIATVPDGDYVITDSLDEDAIVAEEITLQMTLKVRGDSMEIDYSGSSRQPAGNVGTAWIESTRAIIGTKFILDPASPVNSGTLRPIEALLPPGSIVCVLPPSSCSSHTETGSRVVNMMTQALSEAMGARGIACDTGTSGVAVIGGVDERPGHEGSPWGSFAVPGGGWGGTWTSDGVSACIVSIAANCRSAVNEHVERESPLVIWEHELMPDSAGAGMHRGGAGAIFTIGAVSTTVITITGDRSRSGAPGSSGGGRGMPFYGWLLRGDGSGSTLDPRRAIGAEPLFGVFDENGEPDPDKGTFGLGTTYMGGKVSQLVLQPGDGIRLIVGGGGGWGDPLERDTERVLTDIDDGLVSESFAHAAYGVVLDASGAVDEDATAMRRRDLARLRDQNKWSVPTACPPAWNTATIMEVAS</sequence>
<accession>A0ABV6F3M9</accession>
<name>A0ABV6F3M9_9MICC</name>
<organism evidence="2 3">
    <name type="scientific">Citricoccus parietis</name>
    <dbReference type="NCBI Taxonomy" id="592307"/>
    <lineage>
        <taxon>Bacteria</taxon>
        <taxon>Bacillati</taxon>
        <taxon>Actinomycetota</taxon>
        <taxon>Actinomycetes</taxon>
        <taxon>Micrococcales</taxon>
        <taxon>Micrococcaceae</taxon>
        <taxon>Citricoccus</taxon>
    </lineage>
</organism>
<keyword evidence="3" id="KW-1185">Reference proteome</keyword>
<reference evidence="2 3" key="1">
    <citation type="submission" date="2024-09" db="EMBL/GenBank/DDBJ databases">
        <authorList>
            <person name="Sun Q."/>
            <person name="Mori K."/>
        </authorList>
    </citation>
    <scope>NUCLEOTIDE SEQUENCE [LARGE SCALE GENOMIC DNA]</scope>
    <source>
        <strain evidence="2 3">CCM 7609</strain>
    </source>
</reference>
<dbReference type="InterPro" id="IPR003692">
    <property type="entry name" value="Hydantoinase_B"/>
</dbReference>
<gene>
    <name evidence="2" type="ORF">ACFFIO_06310</name>
</gene>
<evidence type="ECO:0000313" key="3">
    <source>
        <dbReference type="Proteomes" id="UP001589766"/>
    </source>
</evidence>
<evidence type="ECO:0000313" key="2">
    <source>
        <dbReference type="EMBL" id="MFC0248111.1"/>
    </source>
</evidence>
<evidence type="ECO:0000259" key="1">
    <source>
        <dbReference type="Pfam" id="PF02538"/>
    </source>
</evidence>
<protein>
    <submittedName>
        <fullName evidence="2">Hydantoinase B/oxoprolinase family protein</fullName>
    </submittedName>
</protein>
<dbReference type="PANTHER" id="PTHR11365:SF23">
    <property type="entry name" value="HYPOTHETICAL 5-OXOPROLINASE (EUROFUNG)-RELATED"/>
    <property type="match status" value="1"/>
</dbReference>
<dbReference type="Pfam" id="PF02538">
    <property type="entry name" value="Hydantoinase_B"/>
    <property type="match status" value="1"/>
</dbReference>
<proteinExistence type="predicted"/>
<dbReference type="Proteomes" id="UP001589766">
    <property type="component" value="Unassembled WGS sequence"/>
</dbReference>
<dbReference type="EMBL" id="JBHLWH010000017">
    <property type="protein sequence ID" value="MFC0248111.1"/>
    <property type="molecule type" value="Genomic_DNA"/>
</dbReference>
<comment type="caution">
    <text evidence="2">The sequence shown here is derived from an EMBL/GenBank/DDBJ whole genome shotgun (WGS) entry which is preliminary data.</text>
</comment>
<dbReference type="RefSeq" id="WP_378040743.1">
    <property type="nucleotide sequence ID" value="NZ_JBHLWH010000017.1"/>
</dbReference>